<dbReference type="InterPro" id="IPR000772">
    <property type="entry name" value="Ricin_B_lectin"/>
</dbReference>
<feature type="region of interest" description="Disordered" evidence="3">
    <location>
        <begin position="1"/>
        <end position="27"/>
    </location>
</feature>
<dbReference type="EMBL" id="BAAARY010000013">
    <property type="protein sequence ID" value="GAA2527489.1"/>
    <property type="molecule type" value="Genomic_DNA"/>
</dbReference>
<dbReference type="RefSeq" id="WP_344173074.1">
    <property type="nucleotide sequence ID" value="NZ_BAAARY010000013.1"/>
</dbReference>
<feature type="compositionally biased region" description="Basic residues" evidence="3">
    <location>
        <begin position="16"/>
        <end position="27"/>
    </location>
</feature>
<keyword evidence="4" id="KW-0472">Membrane</keyword>
<dbReference type="InterPro" id="IPR036116">
    <property type="entry name" value="FN3_sf"/>
</dbReference>
<dbReference type="PROSITE" id="PS50231">
    <property type="entry name" value="RICIN_B_LECTIN"/>
    <property type="match status" value="1"/>
</dbReference>
<keyword evidence="2" id="KW-0119">Carbohydrate metabolism</keyword>
<keyword evidence="7" id="KW-1185">Reference proteome</keyword>
<feature type="domain" description="Ricin B lectin" evidence="5">
    <location>
        <begin position="582"/>
        <end position="717"/>
    </location>
</feature>
<keyword evidence="4" id="KW-1133">Transmembrane helix</keyword>
<dbReference type="PANTHER" id="PTHR24216">
    <property type="entry name" value="PAXILLIN-RELATED"/>
    <property type="match status" value="1"/>
</dbReference>
<dbReference type="PANTHER" id="PTHR24216:SF65">
    <property type="entry name" value="PAXILLIN-LIKE PROTEIN 1"/>
    <property type="match status" value="1"/>
</dbReference>
<keyword evidence="2" id="KW-0624">Polysaccharide degradation</keyword>
<dbReference type="InterPro" id="IPR003961">
    <property type="entry name" value="FN3_dom"/>
</dbReference>
<dbReference type="SUPFAM" id="SSF49265">
    <property type="entry name" value="Fibronectin type III"/>
    <property type="match status" value="1"/>
</dbReference>
<organism evidence="6 7">
    <name type="scientific">Pilimelia columellifera subsp. columellifera</name>
    <dbReference type="NCBI Taxonomy" id="706583"/>
    <lineage>
        <taxon>Bacteria</taxon>
        <taxon>Bacillati</taxon>
        <taxon>Actinomycetota</taxon>
        <taxon>Actinomycetes</taxon>
        <taxon>Micromonosporales</taxon>
        <taxon>Micromonosporaceae</taxon>
        <taxon>Pilimelia</taxon>
    </lineage>
</organism>
<name>A0ABN3NMQ6_9ACTN</name>
<accession>A0ABN3NMQ6</accession>
<evidence type="ECO:0000256" key="4">
    <source>
        <dbReference type="SAM" id="Phobius"/>
    </source>
</evidence>
<evidence type="ECO:0000256" key="1">
    <source>
        <dbReference type="ARBA" id="ARBA00023295"/>
    </source>
</evidence>
<reference evidence="6 7" key="1">
    <citation type="journal article" date="2019" name="Int. J. Syst. Evol. Microbiol.">
        <title>The Global Catalogue of Microorganisms (GCM) 10K type strain sequencing project: providing services to taxonomists for standard genome sequencing and annotation.</title>
        <authorList>
            <consortium name="The Broad Institute Genomics Platform"/>
            <consortium name="The Broad Institute Genome Sequencing Center for Infectious Disease"/>
            <person name="Wu L."/>
            <person name="Ma J."/>
        </authorList>
    </citation>
    <scope>NUCLEOTIDE SEQUENCE [LARGE SCALE GENOMIC DNA]</scope>
    <source>
        <strain evidence="6 7">JCM 3367</strain>
    </source>
</reference>
<sequence length="719" mass="72916">MATGDHSVSRGDGARRRARPKRHARSARRFTLTTTIAAICLALVLGPDLTGRPAPSGLPIAHLPPDEPRLGLIFQDLFPAGDGEPCVGAFQVADPQLCTHGPRRPPQGLSVDTDVAPAGAQAPAPAAPRLDVAPAPPTRDLLADVGAVTGPGAGAALAPRTAPDDSYTTLTGVGPACQGDGRDGRRVQALYAYESGRASNHSRYLASFRSWLAGVDAIYAVSAKATGGQRRIRFVTAGDCLIDIAEVEVPAGALRTLVTMIAALRERGYERADRKYLVFADTNVYCGISTLRRDDSPGPTNQNNQGPSYGRADAGCWGAQVAARELTQMLGGVQDSAPNASGGGECSDGPDLLCDAPAATGDADPSGAAAPGADCPLAGSGSRLDCGGDDYFNTGPAEGSYLATHWNIARSGFLISGPKSAGGPRLTAPSPAASPSPTAPQDPRPTPEPPGPTPSLPPPPPGPPPPSGAAGGPAPLTAAPSPTPAVGLPGALAGPAVPVRITDVDVTSATLSWPPAAPGARYVVSVDGVAVGDTSGASARLLGLRPDRRHTVQVMLRENAVVAPHTVTATARTLAVATPPPGTTVAFGNALTSQGMTVAAGRSGSDTPIVVAAPDGVATQRWTLRPTAGGVLLASALSGLCLTPRGGVRAGSVLAQRTCDPANAAQRWQIVRDGAGLSLTTGDGGLAIGVSAQRYGEHRLLVLQRRNGQPAQRWIADQS</sequence>
<feature type="compositionally biased region" description="Low complexity" evidence="3">
    <location>
        <begin position="472"/>
        <end position="487"/>
    </location>
</feature>
<evidence type="ECO:0000256" key="2">
    <source>
        <dbReference type="ARBA" id="ARBA00023326"/>
    </source>
</evidence>
<evidence type="ECO:0000256" key="3">
    <source>
        <dbReference type="SAM" id="MobiDB-lite"/>
    </source>
</evidence>
<comment type="caution">
    <text evidence="6">The sequence shown here is derived from an EMBL/GenBank/DDBJ whole genome shotgun (WGS) entry which is preliminary data.</text>
</comment>
<feature type="compositionally biased region" description="Pro residues" evidence="3">
    <location>
        <begin position="432"/>
        <end position="467"/>
    </location>
</feature>
<gene>
    <name evidence="6" type="ORF">GCM10010201_27870</name>
</gene>
<feature type="region of interest" description="Disordered" evidence="3">
    <location>
        <begin position="98"/>
        <end position="138"/>
    </location>
</feature>
<keyword evidence="1" id="KW-0326">Glycosidase</keyword>
<evidence type="ECO:0000259" key="5">
    <source>
        <dbReference type="SMART" id="SM00458"/>
    </source>
</evidence>
<dbReference type="Pfam" id="PF00652">
    <property type="entry name" value="Ricin_B_lectin"/>
    <property type="match status" value="1"/>
</dbReference>
<dbReference type="SMART" id="SM00458">
    <property type="entry name" value="RICIN"/>
    <property type="match status" value="1"/>
</dbReference>
<keyword evidence="1" id="KW-0378">Hydrolase</keyword>
<evidence type="ECO:0000313" key="6">
    <source>
        <dbReference type="EMBL" id="GAA2527489.1"/>
    </source>
</evidence>
<dbReference type="InterPro" id="IPR035992">
    <property type="entry name" value="Ricin_B-like_lectins"/>
</dbReference>
<feature type="compositionally biased region" description="Low complexity" evidence="3">
    <location>
        <begin position="116"/>
        <end position="128"/>
    </location>
</feature>
<dbReference type="Proteomes" id="UP001499978">
    <property type="component" value="Unassembled WGS sequence"/>
</dbReference>
<dbReference type="CDD" id="cd00161">
    <property type="entry name" value="beta-trefoil_Ricin-like"/>
    <property type="match status" value="1"/>
</dbReference>
<dbReference type="SUPFAM" id="SSF50370">
    <property type="entry name" value="Ricin B-like lectins"/>
    <property type="match status" value="1"/>
</dbReference>
<dbReference type="CDD" id="cd00063">
    <property type="entry name" value="FN3"/>
    <property type="match status" value="1"/>
</dbReference>
<feature type="region of interest" description="Disordered" evidence="3">
    <location>
        <begin position="419"/>
        <end position="487"/>
    </location>
</feature>
<dbReference type="Gene3D" id="2.80.10.50">
    <property type="match status" value="1"/>
</dbReference>
<keyword evidence="4" id="KW-0812">Transmembrane</keyword>
<protein>
    <recommendedName>
        <fullName evidence="5">Ricin B lectin domain-containing protein</fullName>
    </recommendedName>
</protein>
<evidence type="ECO:0000313" key="7">
    <source>
        <dbReference type="Proteomes" id="UP001499978"/>
    </source>
</evidence>
<proteinExistence type="predicted"/>
<feature type="transmembrane region" description="Helical" evidence="4">
    <location>
        <begin position="26"/>
        <end position="46"/>
    </location>
</feature>